<keyword evidence="2" id="KW-1185">Reference proteome</keyword>
<name>A0A8X6SJS6_TRICX</name>
<accession>A0A8X6SJS6</accession>
<comment type="caution">
    <text evidence="1">The sequence shown here is derived from an EMBL/GenBank/DDBJ whole genome shotgun (WGS) entry which is preliminary data.</text>
</comment>
<gene>
    <name evidence="1" type="ORF">TNCV_4492971</name>
</gene>
<dbReference type="AlphaFoldDB" id="A0A8X6SJS6"/>
<evidence type="ECO:0000313" key="2">
    <source>
        <dbReference type="Proteomes" id="UP000887159"/>
    </source>
</evidence>
<dbReference type="EMBL" id="BMAU01021333">
    <property type="protein sequence ID" value="GFY15044.1"/>
    <property type="molecule type" value="Genomic_DNA"/>
</dbReference>
<dbReference type="Proteomes" id="UP000887159">
    <property type="component" value="Unassembled WGS sequence"/>
</dbReference>
<organism evidence="1 2">
    <name type="scientific">Trichonephila clavipes</name>
    <name type="common">Golden silk orbweaver</name>
    <name type="synonym">Nephila clavipes</name>
    <dbReference type="NCBI Taxonomy" id="2585209"/>
    <lineage>
        <taxon>Eukaryota</taxon>
        <taxon>Metazoa</taxon>
        <taxon>Ecdysozoa</taxon>
        <taxon>Arthropoda</taxon>
        <taxon>Chelicerata</taxon>
        <taxon>Arachnida</taxon>
        <taxon>Araneae</taxon>
        <taxon>Araneomorphae</taxon>
        <taxon>Entelegynae</taxon>
        <taxon>Araneoidea</taxon>
        <taxon>Nephilidae</taxon>
        <taxon>Trichonephila</taxon>
    </lineage>
</organism>
<evidence type="ECO:0000313" key="1">
    <source>
        <dbReference type="EMBL" id="GFY15044.1"/>
    </source>
</evidence>
<reference evidence="1" key="1">
    <citation type="submission" date="2020-08" db="EMBL/GenBank/DDBJ databases">
        <title>Multicomponent nature underlies the extraordinary mechanical properties of spider dragline silk.</title>
        <authorList>
            <person name="Kono N."/>
            <person name="Nakamura H."/>
            <person name="Mori M."/>
            <person name="Yoshida Y."/>
            <person name="Ohtoshi R."/>
            <person name="Malay A.D."/>
            <person name="Moran D.A.P."/>
            <person name="Tomita M."/>
            <person name="Numata K."/>
            <person name="Arakawa K."/>
        </authorList>
    </citation>
    <scope>NUCLEOTIDE SEQUENCE</scope>
</reference>
<proteinExistence type="predicted"/>
<protein>
    <submittedName>
        <fullName evidence="1">Uncharacterized protein</fullName>
    </submittedName>
</protein>
<sequence length="88" mass="9758">MPVTVSLSFSQAESNLSLSRRRNFHILAKITHDCRSGRGDQSRVVSVNKINTPPPTTGTSIIRLFYPSDDVTSSTRTINHPCREQAAM</sequence>